<dbReference type="GeneID" id="19897426"/>
<evidence type="ECO:0000259" key="1">
    <source>
        <dbReference type="PROSITE" id="PS51831"/>
    </source>
</evidence>
<dbReference type="RefSeq" id="XP_007776222.1">
    <property type="nucleotide sequence ID" value="XM_007778032.1"/>
</dbReference>
<dbReference type="NCBIfam" id="TIGR03401">
    <property type="entry name" value="cyanamide_fam"/>
    <property type="match status" value="1"/>
</dbReference>
<dbReference type="Pfam" id="PF01966">
    <property type="entry name" value="HD"/>
    <property type="match status" value="1"/>
</dbReference>
<feature type="domain" description="HD" evidence="1">
    <location>
        <begin position="60"/>
        <end position="169"/>
    </location>
</feature>
<dbReference type="PROSITE" id="PS51831">
    <property type="entry name" value="HD"/>
    <property type="match status" value="1"/>
</dbReference>
<dbReference type="CDD" id="cd00077">
    <property type="entry name" value="HDc"/>
    <property type="match status" value="1"/>
</dbReference>
<proteinExistence type="predicted"/>
<evidence type="ECO:0000313" key="3">
    <source>
        <dbReference type="Proteomes" id="UP000016924"/>
    </source>
</evidence>
<keyword evidence="3" id="KW-1185">Reference proteome</keyword>
<accession>R7YG81</accession>
<dbReference type="InterPro" id="IPR017771">
    <property type="entry name" value="Cyanamide_hydratase_HD"/>
</dbReference>
<sequence>MSDSHDKYGWTAVPRSQGVLLEKAKPKEAEPIKVSDIDLPSSPVVDQVHEYAKENLPEETYNHSMRVFYYGQALVKQHFKHFAPSTETYFLTCLLHDIGTTPTNLKATDMSFEFYGGFLSLNLLNECGAPKPQAESVCEAIIRHQDLGDTGMISTVGQLIQLATVFDNMGQNPQLVHKETIEDVVKAYPRKGWSGCFAKTIREEVKIKPWCHTTVIEGFAEGVETNKLMEPYD</sequence>
<dbReference type="EMBL" id="JH767554">
    <property type="protein sequence ID" value="EON60905.1"/>
    <property type="molecule type" value="Genomic_DNA"/>
</dbReference>
<dbReference type="InterPro" id="IPR006674">
    <property type="entry name" value="HD_domain"/>
</dbReference>
<dbReference type="AlphaFoldDB" id="R7YG81"/>
<dbReference type="Gene3D" id="1.10.3210.10">
    <property type="entry name" value="Hypothetical protein af1432"/>
    <property type="match status" value="1"/>
</dbReference>
<organism evidence="2 3">
    <name type="scientific">Coniosporium apollinis (strain CBS 100218)</name>
    <name type="common">Rock-inhabiting black yeast</name>
    <dbReference type="NCBI Taxonomy" id="1168221"/>
    <lineage>
        <taxon>Eukaryota</taxon>
        <taxon>Fungi</taxon>
        <taxon>Dikarya</taxon>
        <taxon>Ascomycota</taxon>
        <taxon>Pezizomycotina</taxon>
        <taxon>Dothideomycetes</taxon>
        <taxon>Dothideomycetes incertae sedis</taxon>
        <taxon>Coniosporium</taxon>
    </lineage>
</organism>
<dbReference type="Proteomes" id="UP000016924">
    <property type="component" value="Unassembled WGS sequence"/>
</dbReference>
<dbReference type="InterPro" id="IPR003607">
    <property type="entry name" value="HD/PDEase_dom"/>
</dbReference>
<dbReference type="STRING" id="1168221.R7YG81"/>
<gene>
    <name evidence="2" type="ORF">W97_00115</name>
</gene>
<evidence type="ECO:0000313" key="2">
    <source>
        <dbReference type="EMBL" id="EON60905.1"/>
    </source>
</evidence>
<dbReference type="HOGENOM" id="CLU_079935_0_0_1"/>
<dbReference type="PANTHER" id="PTHR35569">
    <property type="entry name" value="CYANAMIDE HYDRATASE DDI2-RELATED"/>
    <property type="match status" value="1"/>
</dbReference>
<dbReference type="OrthoDB" id="409121at2759"/>
<dbReference type="SUPFAM" id="SSF109604">
    <property type="entry name" value="HD-domain/PDEase-like"/>
    <property type="match status" value="1"/>
</dbReference>
<reference evidence="3" key="1">
    <citation type="submission" date="2012-06" db="EMBL/GenBank/DDBJ databases">
        <title>The genome sequence of Coniosporium apollinis CBS 100218.</title>
        <authorList>
            <consortium name="The Broad Institute Genome Sequencing Platform"/>
            <person name="Cuomo C."/>
            <person name="Gorbushina A."/>
            <person name="Noack S."/>
            <person name="Walker B."/>
            <person name="Young S.K."/>
            <person name="Zeng Q."/>
            <person name="Gargeya S."/>
            <person name="Fitzgerald M."/>
            <person name="Haas B."/>
            <person name="Abouelleil A."/>
            <person name="Alvarado L."/>
            <person name="Arachchi H.M."/>
            <person name="Berlin A.M."/>
            <person name="Chapman S.B."/>
            <person name="Goldberg J."/>
            <person name="Griggs A."/>
            <person name="Gujja S."/>
            <person name="Hansen M."/>
            <person name="Howarth C."/>
            <person name="Imamovic A."/>
            <person name="Larimer J."/>
            <person name="McCowan C."/>
            <person name="Montmayeur A."/>
            <person name="Murphy C."/>
            <person name="Neiman D."/>
            <person name="Pearson M."/>
            <person name="Priest M."/>
            <person name="Roberts A."/>
            <person name="Saif S."/>
            <person name="Shea T."/>
            <person name="Sisk P."/>
            <person name="Sykes S."/>
            <person name="Wortman J."/>
            <person name="Nusbaum C."/>
            <person name="Birren B."/>
        </authorList>
    </citation>
    <scope>NUCLEOTIDE SEQUENCE [LARGE SCALE GENOMIC DNA]</scope>
    <source>
        <strain evidence="3">CBS 100218</strain>
    </source>
</reference>
<dbReference type="eggNOG" id="ENOG502QTPD">
    <property type="taxonomic scope" value="Eukaryota"/>
</dbReference>
<protein>
    <recommendedName>
        <fullName evidence="1">HD domain-containing protein</fullName>
    </recommendedName>
</protein>
<name>R7YG81_CONA1</name>
<dbReference type="OMA" id="QVEEYGW"/>
<dbReference type="PANTHER" id="PTHR35569:SF1">
    <property type="entry name" value="CYANAMIDE HYDRATASE DDI2-RELATED"/>
    <property type="match status" value="1"/>
</dbReference>